<protein>
    <submittedName>
        <fullName evidence="1">Uncharacterized protein</fullName>
    </submittedName>
</protein>
<dbReference type="AlphaFoldDB" id="A0A9P5V7I0"/>
<dbReference type="SUPFAM" id="SSF52047">
    <property type="entry name" value="RNI-like"/>
    <property type="match status" value="1"/>
</dbReference>
<proteinExistence type="predicted"/>
<evidence type="ECO:0000313" key="2">
    <source>
        <dbReference type="Proteomes" id="UP000748756"/>
    </source>
</evidence>
<sequence>MQSTSSDKSISLLDFPEIRARVATFLDRKDCVALMRVSRDCISLYKGSSLRYLSASLAQIWTYDIEDSSAPCLLEHFPLLVRWDVSSLAQPKYRTIDLKQLDFSIWCPLLKEIVIAYDSTNSAEDMSTMLLHSFGGLESCTLSVQDVTMPVPTSLLSHQESLTSITIFGKIQGTESMQCLYLILKMCQNLRVISFEQLVYDLDWADTFRWNCQDLQVLRMRFKNLDTPKSMGSCIKHICDWRRFDRCAWLLLEDAIPMASQVAEFLTQFKMLTTVWFGTRNYYLSASPS</sequence>
<gene>
    <name evidence="1" type="ORF">BG015_011965</name>
</gene>
<organism evidence="1 2">
    <name type="scientific">Linnemannia schmuckeri</name>
    <dbReference type="NCBI Taxonomy" id="64567"/>
    <lineage>
        <taxon>Eukaryota</taxon>
        <taxon>Fungi</taxon>
        <taxon>Fungi incertae sedis</taxon>
        <taxon>Mucoromycota</taxon>
        <taxon>Mortierellomycotina</taxon>
        <taxon>Mortierellomycetes</taxon>
        <taxon>Mortierellales</taxon>
        <taxon>Mortierellaceae</taxon>
        <taxon>Linnemannia</taxon>
    </lineage>
</organism>
<name>A0A9P5V7I0_9FUNG</name>
<reference evidence="1" key="1">
    <citation type="journal article" date="2020" name="Fungal Divers.">
        <title>Resolving the Mortierellaceae phylogeny through synthesis of multi-gene phylogenetics and phylogenomics.</title>
        <authorList>
            <person name="Vandepol N."/>
            <person name="Liber J."/>
            <person name="Desiro A."/>
            <person name="Na H."/>
            <person name="Kennedy M."/>
            <person name="Barry K."/>
            <person name="Grigoriev I.V."/>
            <person name="Miller A.N."/>
            <person name="O'Donnell K."/>
            <person name="Stajich J.E."/>
            <person name="Bonito G."/>
        </authorList>
    </citation>
    <scope>NUCLEOTIDE SEQUENCE</scope>
    <source>
        <strain evidence="1">NRRL 6426</strain>
    </source>
</reference>
<dbReference type="Proteomes" id="UP000748756">
    <property type="component" value="Unassembled WGS sequence"/>
</dbReference>
<accession>A0A9P5V7I0</accession>
<dbReference type="InterPro" id="IPR032675">
    <property type="entry name" value="LRR_dom_sf"/>
</dbReference>
<dbReference type="Gene3D" id="3.80.10.10">
    <property type="entry name" value="Ribonuclease Inhibitor"/>
    <property type="match status" value="1"/>
</dbReference>
<comment type="caution">
    <text evidence="1">The sequence shown here is derived from an EMBL/GenBank/DDBJ whole genome shotgun (WGS) entry which is preliminary data.</text>
</comment>
<dbReference type="EMBL" id="JAAAUQ010000969">
    <property type="protein sequence ID" value="KAF9145200.1"/>
    <property type="molecule type" value="Genomic_DNA"/>
</dbReference>
<dbReference type="OrthoDB" id="10362371at2759"/>
<evidence type="ECO:0000313" key="1">
    <source>
        <dbReference type="EMBL" id="KAF9145200.1"/>
    </source>
</evidence>
<keyword evidence="2" id="KW-1185">Reference proteome</keyword>